<dbReference type="RefSeq" id="WP_041066896.1">
    <property type="nucleotide sequence ID" value="NZ_AP012273.1"/>
</dbReference>
<name>A0A7U6GIK5_9GAMM</name>
<accession>A0A7U6GIK5</accession>
<reference evidence="3 4" key="1">
    <citation type="journal article" date="2014" name="PLoS ONE">
        <title>Physiological and genomic features of a novel sulfur-oxidizing gammaproteobacterium belonging to a previously uncultivated symbiotic lineage isolated from a hydrothermal vent.</title>
        <authorList>
            <person name="Nunoura T."/>
            <person name="Takaki Y."/>
            <person name="Kazama H."/>
            <person name="Kakuta J."/>
            <person name="Shimamura S."/>
            <person name="Makita H."/>
            <person name="Hirai M."/>
            <person name="Miyazaki M."/>
            <person name="Takai K."/>
        </authorList>
    </citation>
    <scope>NUCLEOTIDE SEQUENCE [LARGE SCALE GENOMIC DNA]</scope>
    <source>
        <strain evidence="3 4">Hiromi1</strain>
    </source>
</reference>
<evidence type="ECO:0000313" key="3">
    <source>
        <dbReference type="EMBL" id="BAO44267.1"/>
    </source>
</evidence>
<sequence length="342" mass="38028">MTDIHQQHKSSVGEIKLSSILMTISKHRRSFLLVLGASVLLGIIFAMSAPVRHNYVTTIQIGSAYGNNRLSGTMIENLESVLTKLKQALIPRVTEEWSARNPPVQAPVVTVKAAKTTGIILLQTATTNAEKNKVTAFHRAVADLLVEEHHLLIKTQQAVKLSSAQAKLDSATSNIDRLHTSLRSLEQRLPLEKQQLERLSKEITEVRNVQKQFFSGNPPENLPTAGIYLLLSKLPSMSERRDRLEKDISFGLEDKIAKIRTELKKSEIDKERLESEQALLKNELDSLRSTRILGLALPMPGTLGLPPMAILFLSFIFGLIAAWLVVMILEVQAARHSGLMKT</sequence>
<keyword evidence="1" id="KW-0175">Coiled coil</keyword>
<feature type="transmembrane region" description="Helical" evidence="2">
    <location>
        <begin position="31"/>
        <end position="51"/>
    </location>
</feature>
<evidence type="ECO:0000256" key="2">
    <source>
        <dbReference type="SAM" id="Phobius"/>
    </source>
</evidence>
<proteinExistence type="predicted"/>
<evidence type="ECO:0000313" key="4">
    <source>
        <dbReference type="Proteomes" id="UP000031631"/>
    </source>
</evidence>
<dbReference type="EMBL" id="AP012273">
    <property type="protein sequence ID" value="BAO44267.1"/>
    <property type="molecule type" value="Genomic_DNA"/>
</dbReference>
<feature type="transmembrane region" description="Helical" evidence="2">
    <location>
        <begin position="308"/>
        <end position="331"/>
    </location>
</feature>
<dbReference type="AlphaFoldDB" id="A0A7U6GIK5"/>
<feature type="coiled-coil region" evidence="1">
    <location>
        <begin position="168"/>
        <end position="202"/>
    </location>
</feature>
<feature type="coiled-coil region" evidence="1">
    <location>
        <begin position="256"/>
        <end position="290"/>
    </location>
</feature>
<organism evidence="3 4">
    <name type="scientific">Thiolapillus brandeum</name>
    <dbReference type="NCBI Taxonomy" id="1076588"/>
    <lineage>
        <taxon>Bacteria</taxon>
        <taxon>Pseudomonadati</taxon>
        <taxon>Pseudomonadota</taxon>
        <taxon>Gammaproteobacteria</taxon>
        <taxon>Chromatiales</taxon>
        <taxon>Sedimenticolaceae</taxon>
        <taxon>Thiolapillus</taxon>
    </lineage>
</organism>
<evidence type="ECO:0000256" key="1">
    <source>
        <dbReference type="SAM" id="Coils"/>
    </source>
</evidence>
<keyword evidence="2" id="KW-1133">Transmembrane helix</keyword>
<dbReference type="KEGG" id="tbn:TBH_C1343"/>
<protein>
    <recommendedName>
        <fullName evidence="5">Polysaccharide chain length determinant N-terminal domain-containing protein</fullName>
    </recommendedName>
</protein>
<keyword evidence="2" id="KW-0472">Membrane</keyword>
<keyword evidence="2" id="KW-0812">Transmembrane</keyword>
<dbReference type="Proteomes" id="UP000031631">
    <property type="component" value="Chromosome"/>
</dbReference>
<keyword evidence="4" id="KW-1185">Reference proteome</keyword>
<evidence type="ECO:0008006" key="5">
    <source>
        <dbReference type="Google" id="ProtNLM"/>
    </source>
</evidence>
<gene>
    <name evidence="3" type="ORF">TBH_C1343</name>
</gene>